<evidence type="ECO:0000313" key="3">
    <source>
        <dbReference type="Proteomes" id="UP000054928"/>
    </source>
</evidence>
<keyword evidence="3" id="KW-1185">Reference proteome</keyword>
<proteinExistence type="predicted"/>
<dbReference type="RefSeq" id="XP_024579074.1">
    <property type="nucleotide sequence ID" value="XM_024728615.1"/>
</dbReference>
<sequence length="486" mass="57076">MSTGEACACSLRARLHQIEDARSREMEAHGSLVRKLECELETRRGNETELQHTVAKLRAEKFRIEAMRDAAEAKSHQILKTLEIQRIESLKREDEFQKFREGSKRQQRDDQYKISELMSETRKLSSELGKCTASLNSANHNIKILEVTNEEHTSRAKSQATAMKELLDRLAGMQSEIQAASVRSELTLSDLTTSREQQKLLHGEIQELERRMYRLVLSRNRAIYWRQNRQEMWEKQFLLQGTFLTWVSLFREEKGRSTVERHENTQAQLQGIKTDISRCSCKAKEILKSARQICTSERMRIVSVRNDVIKTEIPKVLELIETQKVAYESLQRTFESQIRTQQEVTDMERERHGMLNQDTEHCIKALKTALQTNFKLLRMQQRAILLVISTRKRREFNRRIFSCWKECYLRSTIGQAIHTAMIFRSQHPQLYNVNSFSSIVNHGELQFVPSAKKPHLRQQFNSDCSITSELSKPTDMMWVKWRRRGW</sequence>
<evidence type="ECO:0000256" key="1">
    <source>
        <dbReference type="SAM" id="Coils"/>
    </source>
</evidence>
<dbReference type="EMBL" id="CCYD01000645">
    <property type="protein sequence ID" value="CEG42705.1"/>
    <property type="molecule type" value="Genomic_DNA"/>
</dbReference>
<evidence type="ECO:0000313" key="2">
    <source>
        <dbReference type="EMBL" id="CEG42705.1"/>
    </source>
</evidence>
<protein>
    <submittedName>
        <fullName evidence="2">Uncharacterized protein</fullName>
    </submittedName>
</protein>
<dbReference type="OMA" id="CANERKQ"/>
<dbReference type="OrthoDB" id="123663at2759"/>
<name>A0A0P1ANW5_PLAHL</name>
<dbReference type="GeneID" id="36408013"/>
<accession>A0A0P1ANW5</accession>
<organism evidence="2 3">
    <name type="scientific">Plasmopara halstedii</name>
    <name type="common">Downy mildew of sunflower</name>
    <dbReference type="NCBI Taxonomy" id="4781"/>
    <lineage>
        <taxon>Eukaryota</taxon>
        <taxon>Sar</taxon>
        <taxon>Stramenopiles</taxon>
        <taxon>Oomycota</taxon>
        <taxon>Peronosporomycetes</taxon>
        <taxon>Peronosporales</taxon>
        <taxon>Peronosporaceae</taxon>
        <taxon>Plasmopara</taxon>
    </lineage>
</organism>
<dbReference type="Proteomes" id="UP000054928">
    <property type="component" value="Unassembled WGS sequence"/>
</dbReference>
<dbReference type="AlphaFoldDB" id="A0A0P1ANW5"/>
<reference evidence="3" key="1">
    <citation type="submission" date="2014-09" db="EMBL/GenBank/DDBJ databases">
        <authorList>
            <person name="Sharma Rahul"/>
            <person name="Thines Marco"/>
        </authorList>
    </citation>
    <scope>NUCLEOTIDE SEQUENCE [LARGE SCALE GENOMIC DNA]</scope>
</reference>
<keyword evidence="1" id="KW-0175">Coiled coil</keyword>
<feature type="coiled-coil region" evidence="1">
    <location>
        <begin position="135"/>
        <end position="183"/>
    </location>
</feature>